<dbReference type="PANTHER" id="PTHR46020:SF4">
    <property type="entry name" value="OS04G0650200 PROTEIN"/>
    <property type="match status" value="1"/>
</dbReference>
<feature type="compositionally biased region" description="Low complexity" evidence="4">
    <location>
        <begin position="37"/>
        <end position="46"/>
    </location>
</feature>
<protein>
    <submittedName>
        <fullName evidence="5">Uncharacterized protein</fullName>
    </submittedName>
</protein>
<dbReference type="Gene3D" id="3.40.50.1110">
    <property type="entry name" value="SGNH hydrolase"/>
    <property type="match status" value="1"/>
</dbReference>
<name>A0AA39VT00_ACESA</name>
<dbReference type="GO" id="GO:0016787">
    <property type="term" value="F:hydrolase activity"/>
    <property type="evidence" value="ECO:0007669"/>
    <property type="project" value="UniProtKB-KW"/>
</dbReference>
<dbReference type="AlphaFoldDB" id="A0AA39VT00"/>
<keyword evidence="6" id="KW-1185">Reference proteome</keyword>
<evidence type="ECO:0000256" key="2">
    <source>
        <dbReference type="ARBA" id="ARBA00022963"/>
    </source>
</evidence>
<keyword evidence="3" id="KW-0443">Lipid metabolism</keyword>
<evidence type="ECO:0000256" key="3">
    <source>
        <dbReference type="ARBA" id="ARBA00023098"/>
    </source>
</evidence>
<evidence type="ECO:0000313" key="5">
    <source>
        <dbReference type="EMBL" id="KAK0591507.1"/>
    </source>
</evidence>
<proteinExistence type="predicted"/>
<dbReference type="InterPro" id="IPR036514">
    <property type="entry name" value="SGNH_hydro_sf"/>
</dbReference>
<dbReference type="Proteomes" id="UP001168877">
    <property type="component" value="Unassembled WGS sequence"/>
</dbReference>
<accession>A0AA39VT00</accession>
<reference evidence="5" key="1">
    <citation type="journal article" date="2022" name="Plant J.">
        <title>Strategies of tolerance reflected in two North American maple genomes.</title>
        <authorList>
            <person name="McEvoy S.L."/>
            <person name="Sezen U.U."/>
            <person name="Trouern-Trend A."/>
            <person name="McMahon S.M."/>
            <person name="Schaberg P.G."/>
            <person name="Yang J."/>
            <person name="Wegrzyn J.L."/>
            <person name="Swenson N.G."/>
        </authorList>
    </citation>
    <scope>NUCLEOTIDE SEQUENCE</scope>
    <source>
        <strain evidence="5">NS2018</strain>
    </source>
</reference>
<reference evidence="5" key="2">
    <citation type="submission" date="2023-06" db="EMBL/GenBank/DDBJ databases">
        <authorList>
            <person name="Swenson N.G."/>
            <person name="Wegrzyn J.L."/>
            <person name="Mcevoy S.L."/>
        </authorList>
    </citation>
    <scope>NUCLEOTIDE SEQUENCE</scope>
    <source>
        <strain evidence="5">NS2018</strain>
        <tissue evidence="5">Leaf</tissue>
    </source>
</reference>
<dbReference type="GO" id="GO:0016042">
    <property type="term" value="P:lipid catabolic process"/>
    <property type="evidence" value="ECO:0007669"/>
    <property type="project" value="UniProtKB-KW"/>
</dbReference>
<keyword evidence="2" id="KW-0442">Lipid degradation</keyword>
<comment type="caution">
    <text evidence="5">The sequence shown here is derived from an EMBL/GenBank/DDBJ whole genome shotgun (WGS) entry which is preliminary data.</text>
</comment>
<feature type="region of interest" description="Disordered" evidence="4">
    <location>
        <begin position="28"/>
        <end position="48"/>
    </location>
</feature>
<evidence type="ECO:0000313" key="6">
    <source>
        <dbReference type="Proteomes" id="UP001168877"/>
    </source>
</evidence>
<dbReference type="PANTHER" id="PTHR46020">
    <property type="entry name" value="OSJNBB0059K02.9 PROTEIN"/>
    <property type="match status" value="1"/>
</dbReference>
<evidence type="ECO:0000256" key="4">
    <source>
        <dbReference type="SAM" id="MobiDB-lite"/>
    </source>
</evidence>
<organism evidence="5 6">
    <name type="scientific">Acer saccharum</name>
    <name type="common">Sugar maple</name>
    <dbReference type="NCBI Taxonomy" id="4024"/>
    <lineage>
        <taxon>Eukaryota</taxon>
        <taxon>Viridiplantae</taxon>
        <taxon>Streptophyta</taxon>
        <taxon>Embryophyta</taxon>
        <taxon>Tracheophyta</taxon>
        <taxon>Spermatophyta</taxon>
        <taxon>Magnoliopsida</taxon>
        <taxon>eudicotyledons</taxon>
        <taxon>Gunneridae</taxon>
        <taxon>Pentapetalae</taxon>
        <taxon>rosids</taxon>
        <taxon>malvids</taxon>
        <taxon>Sapindales</taxon>
        <taxon>Sapindaceae</taxon>
        <taxon>Hippocastanoideae</taxon>
        <taxon>Acereae</taxon>
        <taxon>Acer</taxon>
    </lineage>
</organism>
<evidence type="ECO:0000256" key="1">
    <source>
        <dbReference type="ARBA" id="ARBA00022801"/>
    </source>
</evidence>
<keyword evidence="1" id="KW-0378">Hydrolase</keyword>
<sequence>MPLSRMNQIVSRIQRAGSSAAPFSLAQVQRGGPGTASSSLLSSSSSADSRVQTTTTVSSFQNVSPSNTIFSNASSAGNISPCQNSLHSLTNCDQPLSTGILPFPPAHINASPNLPVPTVSSLPMNLHPMVTRSKIGVFKPKVLNATVDTMKGWHGHHHHHGRHDDYVKLFVFGDSYVDTGNLGKFATPWKEPYGISFPGKPSGRYSDGRVLTDYIVYASLHKRANQATCDGPETNQGTGSGKCIRYITTASRLLACINSPKLLSEMYSIFQLNCTVPQSSAQTCCQQVEDTDHNSAGRFISLDIYASFKSALKKNNFKGKLKVKNPLEPCCVVLDGHSCGGVDEKGVKKYSVCKNPESFFFWDNVHPTQSGWHALHSSLKTSLHRIYKD</sequence>
<dbReference type="EMBL" id="JAUESC010000380">
    <property type="protein sequence ID" value="KAK0591507.1"/>
    <property type="molecule type" value="Genomic_DNA"/>
</dbReference>
<gene>
    <name evidence="5" type="ORF">LWI29_003029</name>
</gene>